<protein>
    <submittedName>
        <fullName evidence="1">Uncharacterized protein</fullName>
    </submittedName>
</protein>
<dbReference type="NCBIfam" id="TIGR02832">
    <property type="entry name" value="spo_yunB"/>
    <property type="match status" value="1"/>
</dbReference>
<accession>A0A167YYE1</accession>
<name>A0A164BSN6_9BACI</name>
<organism evidence="1 2">
    <name type="scientific">Aeribacillus pallidus</name>
    <dbReference type="NCBI Taxonomy" id="33936"/>
    <lineage>
        <taxon>Bacteria</taxon>
        <taxon>Bacillati</taxon>
        <taxon>Bacillota</taxon>
        <taxon>Bacilli</taxon>
        <taxon>Bacillales</taxon>
        <taxon>Bacillaceae</taxon>
        <taxon>Aeribacillus</taxon>
    </lineage>
</organism>
<dbReference type="STRING" id="33936.AZI98_18530"/>
<gene>
    <name evidence="1" type="ORF">AZI98_18530</name>
</gene>
<dbReference type="EMBL" id="LWBR01000079">
    <property type="protein sequence ID" value="KZN94698.1"/>
    <property type="molecule type" value="Genomic_DNA"/>
</dbReference>
<evidence type="ECO:0000313" key="1">
    <source>
        <dbReference type="EMBL" id="KZN94698.1"/>
    </source>
</evidence>
<keyword evidence="2" id="KW-1185">Reference proteome</keyword>
<dbReference type="RefSeq" id="WP_063389724.1">
    <property type="nucleotide sequence ID" value="NZ_LVHY01000002.1"/>
</dbReference>
<dbReference type="PIRSF" id="PIRSF021383">
    <property type="entry name" value="YunB"/>
    <property type="match status" value="1"/>
</dbReference>
<accession>A0A164BSN6</accession>
<dbReference type="Proteomes" id="UP000076476">
    <property type="component" value="Unassembled WGS sequence"/>
</dbReference>
<evidence type="ECO:0000313" key="2">
    <source>
        <dbReference type="Proteomes" id="UP000076476"/>
    </source>
</evidence>
<proteinExistence type="predicted"/>
<dbReference type="Pfam" id="PF09560">
    <property type="entry name" value="Spore_YunB"/>
    <property type="match status" value="1"/>
</dbReference>
<dbReference type="OrthoDB" id="1649278at2"/>
<sequence length="248" mass="28011">MYRKFRRRRRRGPLPAKYVFLITFVIFNVLTAYSLWLINAIIEPTLVRIAETKTRQIAEHAIHDAVSKKIAEKLDMKELIIIHEKKSDETATYSFNSQIYNRLISDATVYIQQYLDGNVEVESEDGIPVNQNPDGKGLVYHIPLGLITNNALISHLGPEVPVRFELIGSVNSEISTKYKEIGINNAYLEIYMDILVKINVIIPSISKDMEIENSVKIGDLFIEGKVPQFYNSGGTGSAPAVIMPEKSK</sequence>
<reference evidence="1 2" key="1">
    <citation type="submission" date="2016-04" db="EMBL/GenBank/DDBJ databases">
        <title>Draft genome sequence of Aeribacillus pallidus 8m3 from petroleum reservoir.</title>
        <authorList>
            <person name="Poltaraus A.B."/>
            <person name="Nazina T.N."/>
            <person name="Tourova T.P."/>
            <person name="Malakho S.M."/>
            <person name="Korshunova A.V."/>
            <person name="Sokolova D.S."/>
        </authorList>
    </citation>
    <scope>NUCLEOTIDE SEQUENCE [LARGE SCALE GENOMIC DNA]</scope>
    <source>
        <strain evidence="1 2">8m3</strain>
    </source>
</reference>
<dbReference type="GeneID" id="301126002"/>
<comment type="caution">
    <text evidence="1">The sequence shown here is derived from an EMBL/GenBank/DDBJ whole genome shotgun (WGS) entry which is preliminary data.</text>
</comment>
<dbReference type="InterPro" id="IPR014197">
    <property type="entry name" value="Sporulation_prot_YunB"/>
</dbReference>
<dbReference type="AlphaFoldDB" id="A0A164BSN6"/>